<feature type="transmembrane region" description="Helical" evidence="2">
    <location>
        <begin position="12"/>
        <end position="30"/>
    </location>
</feature>
<keyword evidence="2" id="KW-0472">Membrane</keyword>
<keyword evidence="2" id="KW-0812">Transmembrane</keyword>
<feature type="compositionally biased region" description="Acidic residues" evidence="1">
    <location>
        <begin position="337"/>
        <end position="350"/>
    </location>
</feature>
<accession>A0ABR2F827</accession>
<gene>
    <name evidence="3" type="ORF">V6N12_062170</name>
</gene>
<keyword evidence="4" id="KW-1185">Reference proteome</keyword>
<dbReference type="Gene3D" id="1.20.5.2280">
    <property type="match status" value="1"/>
</dbReference>
<organism evidence="3 4">
    <name type="scientific">Hibiscus sabdariffa</name>
    <name type="common">roselle</name>
    <dbReference type="NCBI Taxonomy" id="183260"/>
    <lineage>
        <taxon>Eukaryota</taxon>
        <taxon>Viridiplantae</taxon>
        <taxon>Streptophyta</taxon>
        <taxon>Embryophyta</taxon>
        <taxon>Tracheophyta</taxon>
        <taxon>Spermatophyta</taxon>
        <taxon>Magnoliopsida</taxon>
        <taxon>eudicotyledons</taxon>
        <taxon>Gunneridae</taxon>
        <taxon>Pentapetalae</taxon>
        <taxon>rosids</taxon>
        <taxon>malvids</taxon>
        <taxon>Malvales</taxon>
        <taxon>Malvaceae</taxon>
        <taxon>Malvoideae</taxon>
        <taxon>Hibiscus</taxon>
    </lineage>
</organism>
<name>A0ABR2F827_9ROSI</name>
<evidence type="ECO:0000313" key="3">
    <source>
        <dbReference type="EMBL" id="KAK8574480.1"/>
    </source>
</evidence>
<evidence type="ECO:0000313" key="4">
    <source>
        <dbReference type="Proteomes" id="UP001472677"/>
    </source>
</evidence>
<comment type="caution">
    <text evidence="3">The sequence shown here is derived from an EMBL/GenBank/DDBJ whole genome shotgun (WGS) entry which is preliminary data.</text>
</comment>
<protein>
    <submittedName>
        <fullName evidence="3">Uncharacterized protein</fullName>
    </submittedName>
</protein>
<sequence length="350" mass="39992">MHSHSYASYRMLWELIGGLLGLFAVDFTIWCIEYRYYVFGTGTLISVSVLMNQYRPILSDDNSTTIGIESYLMGKTFTLDAQIIANHLGLDNEGVEDENAILPNLIHPRTSAFSLDAHDRFLHLMITWFFRPSGEKFSTIRGIDVFWIHFFQNNVRINLAQIIFADIVYIVNHRLTKYVKSFVYATVLSHILVKEGIDCSLDLECPLTHPINAKSLRKSKFQLVDGEWIRDPKAQEGDGDEDQAPPMAAPPVAAPQVSVELIQGLFHDHNANINARFNSMEARMSAFETRFKNQEDYITSIETQFKSQDDHITRMEMSLDAFHLEWRTQTFPPSTDNGDDDEIDDDSLAP</sequence>
<feature type="region of interest" description="Disordered" evidence="1">
    <location>
        <begin position="329"/>
        <end position="350"/>
    </location>
</feature>
<keyword evidence="2" id="KW-1133">Transmembrane helix</keyword>
<dbReference type="Proteomes" id="UP001472677">
    <property type="component" value="Unassembled WGS sequence"/>
</dbReference>
<proteinExistence type="predicted"/>
<reference evidence="3 4" key="1">
    <citation type="journal article" date="2024" name="G3 (Bethesda)">
        <title>Genome assembly of Hibiscus sabdariffa L. provides insights into metabolisms of medicinal natural products.</title>
        <authorList>
            <person name="Kim T."/>
        </authorList>
    </citation>
    <scope>NUCLEOTIDE SEQUENCE [LARGE SCALE GENOMIC DNA]</scope>
    <source>
        <strain evidence="3">TK-2024</strain>
        <tissue evidence="3">Old leaves</tissue>
    </source>
</reference>
<dbReference type="EMBL" id="JBBPBM010000007">
    <property type="protein sequence ID" value="KAK8574480.1"/>
    <property type="molecule type" value="Genomic_DNA"/>
</dbReference>
<evidence type="ECO:0000256" key="2">
    <source>
        <dbReference type="SAM" id="Phobius"/>
    </source>
</evidence>
<evidence type="ECO:0000256" key="1">
    <source>
        <dbReference type="SAM" id="MobiDB-lite"/>
    </source>
</evidence>